<dbReference type="Proteomes" id="UP000324639">
    <property type="component" value="Chromosome Bgt_-02"/>
</dbReference>
<gene>
    <name evidence="1" type="ORF">BGT96224V316_LOCUS1503</name>
</gene>
<proteinExistence type="predicted"/>
<evidence type="ECO:0000313" key="1">
    <source>
        <dbReference type="EMBL" id="VCU40262.1"/>
    </source>
</evidence>
<accession>A0A9X9LAH0</accession>
<evidence type="ECO:0000313" key="2">
    <source>
        <dbReference type="Proteomes" id="UP000324639"/>
    </source>
</evidence>
<keyword evidence="2" id="KW-1185">Reference proteome</keyword>
<reference evidence="1 2" key="1">
    <citation type="submission" date="2018-08" db="EMBL/GenBank/DDBJ databases">
        <authorList>
            <person name="Muller C M."/>
        </authorList>
    </citation>
    <scope>NUCLEOTIDE SEQUENCE [LARGE SCALE GENOMIC DNA]</scope>
</reference>
<protein>
    <submittedName>
        <fullName evidence="1">Bgt-50364</fullName>
    </submittedName>
</protein>
<sequence>MLISSTHLKTVQYYTNP</sequence>
<organism evidence="1 2">
    <name type="scientific">Blumeria graminis f. sp. tritici</name>
    <dbReference type="NCBI Taxonomy" id="62690"/>
    <lineage>
        <taxon>Eukaryota</taxon>
        <taxon>Fungi</taxon>
        <taxon>Dikarya</taxon>
        <taxon>Ascomycota</taxon>
        <taxon>Pezizomycotina</taxon>
        <taxon>Leotiomycetes</taxon>
        <taxon>Erysiphales</taxon>
        <taxon>Erysiphaceae</taxon>
        <taxon>Blumeria</taxon>
    </lineage>
</organism>
<dbReference type="AlphaFoldDB" id="A0A9X9LAH0"/>
<name>A0A9X9LAH0_BLUGR</name>
<dbReference type="EMBL" id="LR026985">
    <property type="protein sequence ID" value="VCU40262.1"/>
    <property type="molecule type" value="Genomic_DNA"/>
</dbReference>